<evidence type="ECO:0000313" key="17">
    <source>
        <dbReference type="EMBL" id="BAE49627.1"/>
    </source>
</evidence>
<dbReference type="SUPFAM" id="SSF55785">
    <property type="entry name" value="PYP-like sensor domain (PAS domain)"/>
    <property type="match status" value="2"/>
</dbReference>
<organism evidence="17 18">
    <name type="scientific">Paramagnetospirillum magneticum (strain ATCC 700264 / AMB-1)</name>
    <name type="common">Magnetospirillum magneticum</name>
    <dbReference type="NCBI Taxonomy" id="342108"/>
    <lineage>
        <taxon>Bacteria</taxon>
        <taxon>Pseudomonadati</taxon>
        <taxon>Pseudomonadota</taxon>
        <taxon>Alphaproteobacteria</taxon>
        <taxon>Rhodospirillales</taxon>
        <taxon>Magnetospirillaceae</taxon>
        <taxon>Paramagnetospirillum</taxon>
    </lineage>
</organism>
<dbReference type="GO" id="GO:0005524">
    <property type="term" value="F:ATP binding"/>
    <property type="evidence" value="ECO:0007669"/>
    <property type="project" value="UniProtKB-KW"/>
</dbReference>
<protein>
    <recommendedName>
        <fullName evidence="3">histidine kinase</fullName>
        <ecNumber evidence="3">2.7.13.3</ecNumber>
    </recommendedName>
</protein>
<keyword evidence="8" id="KW-0547">Nucleotide-binding</keyword>
<comment type="subcellular location">
    <subcellularLocation>
        <location evidence="2">Cell membrane</location>
        <topology evidence="2">Multi-pass membrane protein</topology>
    </subcellularLocation>
</comment>
<keyword evidence="4" id="KW-1003">Cell membrane</keyword>
<keyword evidence="11" id="KW-1133">Transmembrane helix</keyword>
<dbReference type="InterPro" id="IPR003661">
    <property type="entry name" value="HisK_dim/P_dom"/>
</dbReference>
<dbReference type="InterPro" id="IPR052162">
    <property type="entry name" value="Sensor_kinase/Photoreceptor"/>
</dbReference>
<dbReference type="InterPro" id="IPR035965">
    <property type="entry name" value="PAS-like_dom_sf"/>
</dbReference>
<dbReference type="PRINTS" id="PR00344">
    <property type="entry name" value="BCTRLSENSOR"/>
</dbReference>
<feature type="domain" description="PAC" evidence="16">
    <location>
        <begin position="378"/>
        <end position="430"/>
    </location>
</feature>
<keyword evidence="18" id="KW-1185">Reference proteome</keyword>
<dbReference type="CDD" id="cd12915">
    <property type="entry name" value="PDC2_DGC_like"/>
    <property type="match status" value="1"/>
</dbReference>
<dbReference type="Gene3D" id="1.10.287.130">
    <property type="match status" value="1"/>
</dbReference>
<dbReference type="InterPro" id="IPR033479">
    <property type="entry name" value="dCache_1"/>
</dbReference>
<keyword evidence="7" id="KW-0812">Transmembrane</keyword>
<dbReference type="InterPro" id="IPR036890">
    <property type="entry name" value="HATPase_C_sf"/>
</dbReference>
<dbReference type="FunFam" id="3.30.565.10:FF:000006">
    <property type="entry name" value="Sensor histidine kinase WalK"/>
    <property type="match status" value="1"/>
</dbReference>
<keyword evidence="6" id="KW-0808">Transferase</keyword>
<evidence type="ECO:0000256" key="11">
    <source>
        <dbReference type="ARBA" id="ARBA00022989"/>
    </source>
</evidence>
<gene>
    <name evidence="17" type="ordered locus">amb0823</name>
</gene>
<dbReference type="SUPFAM" id="SSF103190">
    <property type="entry name" value="Sensory domain-like"/>
    <property type="match status" value="1"/>
</dbReference>
<dbReference type="PROSITE" id="PS50113">
    <property type="entry name" value="PAC"/>
    <property type="match status" value="1"/>
</dbReference>
<dbReference type="EC" id="2.7.13.3" evidence="3"/>
<sequence length="795" mass="87940">MTAVLLVVWISGILVAWRDRNNSLNDSGRLTEALTRVVAERISGSLRGLDLMLQDVDIHSRERSDPTELLNLMRHRSAGLPEVRNVFIINADGKVTSSTLPSMLGLDLSRRPYFMTAAQTPIHGHLIITPPSVSPVTGKLGLVVARPITSPVGTFAGLIAVALNPEFFSGALSGVVEGDVDRAVVANMDGNVLARLPDPGLHVGSSIRSGPLFSDYLPKARAGTFIAPSSFDGQDRLASYQALNHQPIVVSVGITTQAALRRWTVNTLVMAGIGLLFSTVLLGAALQLERRERERRGAETALKASEESYRILVDDQDDLIHRYTQDTTLITVNRAYARFYGQTPDSLIGRKWIEFLPDEERTFSLSCLQALNHIQPYREDRRRVVRPDGQELWIEWRTTALYDALDNLTGYQTVGRDVTDSHRAQQAISEREELYSQSFHRNPAIKLLIDPKSGAITDANDSAALFYGYPADVLKHMNIQDINVASAAEIEHEMAAVENEGRKFLRFRHRLSSGDIRDVEVYSSPLHVGGRAYLSSIVVDVSDRNRFEAELQAKTAELARSNAELEQFAYVASHDLRQPLRMVTSYVTLLERHLGETLDESSREFIGYTISGVRRMDALIKGLLDYSRVGRGGETLSDLDLEEVVADSCANLGLTGSSDEATVLVEHPLPRILGISSELIRLFQNLIGNAVKYRHPERKPEIRLSSRRQGNEWIITVEDNGLGIGAEHFERIFGMFQRLHAEGEFEGTGIGLAICRKIVTTHGGRIWVESEEGAGSRFMVALPASRAAARGLATH</sequence>
<dbReference type="PANTHER" id="PTHR43304">
    <property type="entry name" value="PHYTOCHROME-LIKE PROTEIN CPH1"/>
    <property type="match status" value="1"/>
</dbReference>
<evidence type="ECO:0000256" key="9">
    <source>
        <dbReference type="ARBA" id="ARBA00022777"/>
    </source>
</evidence>
<dbReference type="InterPro" id="IPR013655">
    <property type="entry name" value="PAS_fold_3"/>
</dbReference>
<evidence type="ECO:0000256" key="3">
    <source>
        <dbReference type="ARBA" id="ARBA00012438"/>
    </source>
</evidence>
<dbReference type="Pfam" id="PF02518">
    <property type="entry name" value="HATPase_c"/>
    <property type="match status" value="1"/>
</dbReference>
<dbReference type="SUPFAM" id="SSF55874">
    <property type="entry name" value="ATPase domain of HSP90 chaperone/DNA topoisomerase II/histidine kinase"/>
    <property type="match status" value="1"/>
</dbReference>
<dbReference type="PROSITE" id="PS50112">
    <property type="entry name" value="PAS"/>
    <property type="match status" value="1"/>
</dbReference>
<evidence type="ECO:0000259" key="15">
    <source>
        <dbReference type="PROSITE" id="PS50112"/>
    </source>
</evidence>
<dbReference type="Pfam" id="PF13426">
    <property type="entry name" value="PAS_9"/>
    <property type="match status" value="1"/>
</dbReference>
<dbReference type="InterPro" id="IPR000014">
    <property type="entry name" value="PAS"/>
</dbReference>
<dbReference type="SMART" id="SM00387">
    <property type="entry name" value="HATPase_c"/>
    <property type="match status" value="1"/>
</dbReference>
<dbReference type="SUPFAM" id="SSF47384">
    <property type="entry name" value="Homodimeric domain of signal transducing histidine kinase"/>
    <property type="match status" value="1"/>
</dbReference>
<dbReference type="PANTHER" id="PTHR43304:SF1">
    <property type="entry name" value="PAC DOMAIN-CONTAINING PROTEIN"/>
    <property type="match status" value="1"/>
</dbReference>
<name>Q2W948_PARM1</name>
<keyword evidence="5" id="KW-0597">Phosphoprotein</keyword>
<evidence type="ECO:0000256" key="13">
    <source>
        <dbReference type="ARBA" id="ARBA00023136"/>
    </source>
</evidence>
<evidence type="ECO:0000256" key="6">
    <source>
        <dbReference type="ARBA" id="ARBA00022679"/>
    </source>
</evidence>
<dbReference type="NCBIfam" id="TIGR00229">
    <property type="entry name" value="sensory_box"/>
    <property type="match status" value="2"/>
</dbReference>
<evidence type="ECO:0000256" key="4">
    <source>
        <dbReference type="ARBA" id="ARBA00022475"/>
    </source>
</evidence>
<dbReference type="CDD" id="cd00082">
    <property type="entry name" value="HisKA"/>
    <property type="match status" value="1"/>
</dbReference>
<dbReference type="GO" id="GO:0000155">
    <property type="term" value="F:phosphorelay sensor kinase activity"/>
    <property type="evidence" value="ECO:0007669"/>
    <property type="project" value="InterPro"/>
</dbReference>
<comment type="catalytic activity">
    <reaction evidence="1">
        <text>ATP + protein L-histidine = ADP + protein N-phospho-L-histidine.</text>
        <dbReference type="EC" id="2.7.13.3"/>
    </reaction>
</comment>
<dbReference type="InterPro" id="IPR000700">
    <property type="entry name" value="PAS-assoc_C"/>
</dbReference>
<feature type="domain" description="PAS" evidence="15">
    <location>
        <begin position="305"/>
        <end position="361"/>
    </location>
</feature>
<dbReference type="Gene3D" id="3.30.450.20">
    <property type="entry name" value="PAS domain"/>
    <property type="match status" value="4"/>
</dbReference>
<dbReference type="GO" id="GO:0005886">
    <property type="term" value="C:plasma membrane"/>
    <property type="evidence" value="ECO:0007669"/>
    <property type="project" value="UniProtKB-SubCell"/>
</dbReference>
<keyword evidence="9 17" id="KW-0418">Kinase</keyword>
<dbReference type="SMART" id="SM00086">
    <property type="entry name" value="PAC"/>
    <property type="match status" value="2"/>
</dbReference>
<dbReference type="InterPro" id="IPR036097">
    <property type="entry name" value="HisK_dim/P_sf"/>
</dbReference>
<dbReference type="InterPro" id="IPR004358">
    <property type="entry name" value="Sig_transdc_His_kin-like_C"/>
</dbReference>
<reference evidence="17 18" key="1">
    <citation type="journal article" date="2005" name="DNA Res.">
        <title>Complete genome sequence of the facultative anaerobic magnetotactic bacterium Magnetospirillum sp. strain AMB-1.</title>
        <authorList>
            <person name="Matsunaga T."/>
            <person name="Okamura Y."/>
            <person name="Fukuda Y."/>
            <person name="Wahyudi A.T."/>
            <person name="Murase Y."/>
            <person name="Takeyama H."/>
        </authorList>
    </citation>
    <scope>NUCLEOTIDE SEQUENCE [LARGE SCALE GENOMIC DNA]</scope>
    <source>
        <strain evidence="18">ATCC 700264 / AMB-1</strain>
    </source>
</reference>
<dbReference type="AlphaFoldDB" id="Q2W948"/>
<feature type="domain" description="Histidine kinase" evidence="14">
    <location>
        <begin position="571"/>
        <end position="786"/>
    </location>
</feature>
<dbReference type="CDD" id="cd00130">
    <property type="entry name" value="PAS"/>
    <property type="match status" value="2"/>
</dbReference>
<dbReference type="InterPro" id="IPR001610">
    <property type="entry name" value="PAC"/>
</dbReference>
<dbReference type="InterPro" id="IPR005467">
    <property type="entry name" value="His_kinase_dom"/>
</dbReference>
<dbReference type="Pfam" id="PF08447">
    <property type="entry name" value="PAS_3"/>
    <property type="match status" value="1"/>
</dbReference>
<accession>Q2W948</accession>
<dbReference type="STRING" id="342108.amb0823"/>
<proteinExistence type="predicted"/>
<dbReference type="Proteomes" id="UP000007058">
    <property type="component" value="Chromosome"/>
</dbReference>
<dbReference type="HOGENOM" id="CLU_000445_114_21_5"/>
<dbReference type="InterPro" id="IPR003594">
    <property type="entry name" value="HATPase_dom"/>
</dbReference>
<dbReference type="Pfam" id="PF02743">
    <property type="entry name" value="dCache_1"/>
    <property type="match status" value="1"/>
</dbReference>
<dbReference type="Pfam" id="PF00512">
    <property type="entry name" value="HisKA"/>
    <property type="match status" value="1"/>
</dbReference>
<dbReference type="PROSITE" id="PS50109">
    <property type="entry name" value="HIS_KIN"/>
    <property type="match status" value="1"/>
</dbReference>
<evidence type="ECO:0000256" key="7">
    <source>
        <dbReference type="ARBA" id="ARBA00022692"/>
    </source>
</evidence>
<evidence type="ECO:0000256" key="1">
    <source>
        <dbReference type="ARBA" id="ARBA00000085"/>
    </source>
</evidence>
<dbReference type="Gene3D" id="3.30.565.10">
    <property type="entry name" value="Histidine kinase-like ATPase, C-terminal domain"/>
    <property type="match status" value="1"/>
</dbReference>
<evidence type="ECO:0000313" key="18">
    <source>
        <dbReference type="Proteomes" id="UP000007058"/>
    </source>
</evidence>
<dbReference type="KEGG" id="mag:amb0823"/>
<evidence type="ECO:0000256" key="2">
    <source>
        <dbReference type="ARBA" id="ARBA00004651"/>
    </source>
</evidence>
<evidence type="ECO:0000256" key="5">
    <source>
        <dbReference type="ARBA" id="ARBA00022553"/>
    </source>
</evidence>
<evidence type="ECO:0000256" key="10">
    <source>
        <dbReference type="ARBA" id="ARBA00022840"/>
    </source>
</evidence>
<keyword evidence="13" id="KW-0472">Membrane</keyword>
<evidence type="ECO:0000256" key="8">
    <source>
        <dbReference type="ARBA" id="ARBA00022741"/>
    </source>
</evidence>
<dbReference type="InterPro" id="IPR029151">
    <property type="entry name" value="Sensor-like_sf"/>
</dbReference>
<evidence type="ECO:0000256" key="12">
    <source>
        <dbReference type="ARBA" id="ARBA00023012"/>
    </source>
</evidence>
<dbReference type="CDD" id="cd12914">
    <property type="entry name" value="PDC1_DGC_like"/>
    <property type="match status" value="1"/>
</dbReference>
<evidence type="ECO:0000259" key="14">
    <source>
        <dbReference type="PROSITE" id="PS50109"/>
    </source>
</evidence>
<dbReference type="SMART" id="SM00388">
    <property type="entry name" value="HisKA"/>
    <property type="match status" value="1"/>
</dbReference>
<dbReference type="EMBL" id="AP007255">
    <property type="protein sequence ID" value="BAE49627.1"/>
    <property type="molecule type" value="Genomic_DNA"/>
</dbReference>
<dbReference type="SMART" id="SM00091">
    <property type="entry name" value="PAS"/>
    <property type="match status" value="2"/>
</dbReference>
<evidence type="ECO:0000259" key="16">
    <source>
        <dbReference type="PROSITE" id="PS50113"/>
    </source>
</evidence>
<keyword evidence="10" id="KW-0067">ATP-binding</keyword>
<keyword evidence="12" id="KW-0902">Two-component regulatory system</keyword>